<name>A0A833SEM2_9HYME</name>
<dbReference type="GO" id="GO:0006412">
    <property type="term" value="P:translation"/>
    <property type="evidence" value="ECO:0007669"/>
    <property type="project" value="InterPro"/>
</dbReference>
<keyword evidence="10" id="KW-1185">Reference proteome</keyword>
<evidence type="ECO:0000256" key="8">
    <source>
        <dbReference type="ARBA" id="ARBA00076963"/>
    </source>
</evidence>
<evidence type="ECO:0000256" key="4">
    <source>
        <dbReference type="ARBA" id="ARBA00022980"/>
    </source>
</evidence>
<dbReference type="GO" id="GO:0003735">
    <property type="term" value="F:structural constituent of ribosome"/>
    <property type="evidence" value="ECO:0007669"/>
    <property type="project" value="InterPro"/>
</dbReference>
<dbReference type="InterPro" id="IPR001684">
    <property type="entry name" value="Ribosomal_bL27"/>
</dbReference>
<keyword evidence="3" id="KW-0809">Transit peptide</keyword>
<evidence type="ECO:0000256" key="6">
    <source>
        <dbReference type="ARBA" id="ARBA00023274"/>
    </source>
</evidence>
<evidence type="ECO:0000256" key="1">
    <source>
        <dbReference type="ARBA" id="ARBA00004173"/>
    </source>
</evidence>
<accession>A0A833SEM2</accession>
<organism evidence="9 10">
    <name type="scientific">Frieseomelitta varia</name>
    <dbReference type="NCBI Taxonomy" id="561572"/>
    <lineage>
        <taxon>Eukaryota</taxon>
        <taxon>Metazoa</taxon>
        <taxon>Ecdysozoa</taxon>
        <taxon>Arthropoda</taxon>
        <taxon>Hexapoda</taxon>
        <taxon>Insecta</taxon>
        <taxon>Pterygota</taxon>
        <taxon>Neoptera</taxon>
        <taxon>Endopterygota</taxon>
        <taxon>Hymenoptera</taxon>
        <taxon>Apocrita</taxon>
        <taxon>Aculeata</taxon>
        <taxon>Apoidea</taxon>
        <taxon>Anthophila</taxon>
        <taxon>Apidae</taxon>
        <taxon>Frieseomelitta</taxon>
    </lineage>
</organism>
<evidence type="ECO:0000256" key="2">
    <source>
        <dbReference type="ARBA" id="ARBA00010797"/>
    </source>
</evidence>
<dbReference type="Pfam" id="PF01016">
    <property type="entry name" value="Ribosomal_L27"/>
    <property type="match status" value="1"/>
</dbReference>
<evidence type="ECO:0000313" key="9">
    <source>
        <dbReference type="EMBL" id="KAF3427462.1"/>
    </source>
</evidence>
<keyword evidence="4" id="KW-0689">Ribosomal protein</keyword>
<evidence type="ECO:0000256" key="5">
    <source>
        <dbReference type="ARBA" id="ARBA00023128"/>
    </source>
</evidence>
<dbReference type="Gene3D" id="2.40.50.100">
    <property type="match status" value="1"/>
</dbReference>
<comment type="similarity">
    <text evidence="2">Belongs to the bacterial ribosomal protein bL27 family.</text>
</comment>
<evidence type="ECO:0000256" key="7">
    <source>
        <dbReference type="ARBA" id="ARBA00035267"/>
    </source>
</evidence>
<gene>
    <name evidence="9" type="ORF">E2986_03218</name>
</gene>
<comment type="subcellular location">
    <subcellularLocation>
        <location evidence="1">Mitochondrion</location>
    </subcellularLocation>
</comment>
<comment type="caution">
    <text evidence="9">The sequence shown here is derived from an EMBL/GenBank/DDBJ whole genome shotgun (WGS) entry which is preliminary data.</text>
</comment>
<dbReference type="PRINTS" id="PR00063">
    <property type="entry name" value="RIBOSOMALL27"/>
</dbReference>
<dbReference type="Proteomes" id="UP000655588">
    <property type="component" value="Unassembled WGS sequence"/>
</dbReference>
<dbReference type="PANTHER" id="PTHR15893">
    <property type="entry name" value="RIBOSOMAL PROTEIN L27"/>
    <property type="match status" value="1"/>
</dbReference>
<dbReference type="PANTHER" id="PTHR15893:SF0">
    <property type="entry name" value="LARGE RIBOSOMAL SUBUNIT PROTEIN BL27M"/>
    <property type="match status" value="1"/>
</dbReference>
<keyword evidence="5" id="KW-0496">Mitochondrion</keyword>
<dbReference type="FunFam" id="2.40.50.100:FF:000031">
    <property type="entry name" value="39S ribosomal protein L27, mitochondrial"/>
    <property type="match status" value="1"/>
</dbReference>
<reference evidence="9" key="1">
    <citation type="submission" date="2019-11" db="EMBL/GenBank/DDBJ databases">
        <title>The nuclear and mitochondrial genomes of Frieseomelitta varia - a highly eusocial stingless bee (Meliponini) with a permanently sterile worker caste.</title>
        <authorList>
            <person name="Freitas F.C.P."/>
            <person name="Lourenco A.P."/>
            <person name="Nunes F.M.F."/>
            <person name="Paschoal A.R."/>
            <person name="Abreu F.C.P."/>
            <person name="Barbin F.O."/>
            <person name="Bataglia L."/>
            <person name="Cardoso-Junior C.A.M."/>
            <person name="Cervoni M.S."/>
            <person name="Silva S.R."/>
            <person name="Dalarmi F."/>
            <person name="Del Lama M.A."/>
            <person name="Depintor T.S."/>
            <person name="Ferreira K.M."/>
            <person name="Goria P.S."/>
            <person name="Jaskot M.C."/>
            <person name="Lago D.C."/>
            <person name="Luna-Lucena D."/>
            <person name="Moda L.M."/>
            <person name="Nascimento L."/>
            <person name="Pedrino M."/>
            <person name="Rabico F.O."/>
            <person name="Sanches F.C."/>
            <person name="Santos D.E."/>
            <person name="Santos C.G."/>
            <person name="Vieira J."/>
            <person name="Lopes T.F."/>
            <person name="Barchuk A.R."/>
            <person name="Hartfelder K."/>
            <person name="Simoes Z.L.P."/>
            <person name="Bitondi M.M.G."/>
            <person name="Pinheiro D.G."/>
        </authorList>
    </citation>
    <scope>NUCLEOTIDE SEQUENCE</scope>
    <source>
        <strain evidence="9">USP_RPSP 00005682</strain>
        <tissue evidence="9">Whole individual</tissue>
    </source>
</reference>
<sequence>MRNMTLLTQLCAYTLKNSKSLVNTPTTNLACVRYASKKASSSTRNKPCNVRPKHRGWRVQDGAFVEESTILATQRTARFHPGLYVGFGKNGTLYALEKGKVIVTCEKIDPNLDHSWARTYYAGRENSVIYKKHFNVIPEPQDNRFVLIDAI</sequence>
<evidence type="ECO:0000313" key="10">
    <source>
        <dbReference type="Proteomes" id="UP000655588"/>
    </source>
</evidence>
<dbReference type="AlphaFoldDB" id="A0A833SEM2"/>
<keyword evidence="6" id="KW-0687">Ribonucleoprotein</keyword>
<proteinExistence type="inferred from homology"/>
<dbReference type="SUPFAM" id="SSF110324">
    <property type="entry name" value="Ribosomal L27 protein-like"/>
    <property type="match status" value="1"/>
</dbReference>
<protein>
    <recommendedName>
        <fullName evidence="7">Large ribosomal subunit protein bL27m</fullName>
    </recommendedName>
    <alternativeName>
        <fullName evidence="8">39S ribosomal protein L27, mitochondrial</fullName>
    </alternativeName>
</protein>
<dbReference type="GO" id="GO:0005762">
    <property type="term" value="C:mitochondrial large ribosomal subunit"/>
    <property type="evidence" value="ECO:0007669"/>
    <property type="project" value="TreeGrafter"/>
</dbReference>
<dbReference type="GO" id="GO:0005743">
    <property type="term" value="C:mitochondrial inner membrane"/>
    <property type="evidence" value="ECO:0007669"/>
    <property type="project" value="UniProtKB-ARBA"/>
</dbReference>
<dbReference type="EMBL" id="WNWW01000252">
    <property type="protein sequence ID" value="KAF3427462.1"/>
    <property type="molecule type" value="Genomic_DNA"/>
</dbReference>
<evidence type="ECO:0000256" key="3">
    <source>
        <dbReference type="ARBA" id="ARBA00022946"/>
    </source>
</evidence>